<organism evidence="1 2">
    <name type="scientific">Byssothecium circinans</name>
    <dbReference type="NCBI Taxonomy" id="147558"/>
    <lineage>
        <taxon>Eukaryota</taxon>
        <taxon>Fungi</taxon>
        <taxon>Dikarya</taxon>
        <taxon>Ascomycota</taxon>
        <taxon>Pezizomycotina</taxon>
        <taxon>Dothideomycetes</taxon>
        <taxon>Pleosporomycetidae</taxon>
        <taxon>Pleosporales</taxon>
        <taxon>Massarineae</taxon>
        <taxon>Massarinaceae</taxon>
        <taxon>Byssothecium</taxon>
    </lineage>
</organism>
<dbReference type="Proteomes" id="UP000800035">
    <property type="component" value="Unassembled WGS sequence"/>
</dbReference>
<dbReference type="AlphaFoldDB" id="A0A6A5TL97"/>
<proteinExistence type="predicted"/>
<evidence type="ECO:0000313" key="2">
    <source>
        <dbReference type="Proteomes" id="UP000800035"/>
    </source>
</evidence>
<keyword evidence="2" id="KW-1185">Reference proteome</keyword>
<evidence type="ECO:0000313" key="1">
    <source>
        <dbReference type="EMBL" id="KAF1953643.1"/>
    </source>
</evidence>
<reference evidence="1" key="1">
    <citation type="journal article" date="2020" name="Stud. Mycol.">
        <title>101 Dothideomycetes genomes: a test case for predicting lifestyles and emergence of pathogens.</title>
        <authorList>
            <person name="Haridas S."/>
            <person name="Albert R."/>
            <person name="Binder M."/>
            <person name="Bloem J."/>
            <person name="Labutti K."/>
            <person name="Salamov A."/>
            <person name="Andreopoulos B."/>
            <person name="Baker S."/>
            <person name="Barry K."/>
            <person name="Bills G."/>
            <person name="Bluhm B."/>
            <person name="Cannon C."/>
            <person name="Castanera R."/>
            <person name="Culley D."/>
            <person name="Daum C."/>
            <person name="Ezra D."/>
            <person name="Gonzalez J."/>
            <person name="Henrissat B."/>
            <person name="Kuo A."/>
            <person name="Liang C."/>
            <person name="Lipzen A."/>
            <person name="Lutzoni F."/>
            <person name="Magnuson J."/>
            <person name="Mondo S."/>
            <person name="Nolan M."/>
            <person name="Ohm R."/>
            <person name="Pangilinan J."/>
            <person name="Park H.-J."/>
            <person name="Ramirez L."/>
            <person name="Alfaro M."/>
            <person name="Sun H."/>
            <person name="Tritt A."/>
            <person name="Yoshinaga Y."/>
            <person name="Zwiers L.-H."/>
            <person name="Turgeon B."/>
            <person name="Goodwin S."/>
            <person name="Spatafora J."/>
            <person name="Crous P."/>
            <person name="Grigoriev I."/>
        </authorList>
    </citation>
    <scope>NUCLEOTIDE SEQUENCE</scope>
    <source>
        <strain evidence="1">CBS 675.92</strain>
    </source>
</reference>
<gene>
    <name evidence="1" type="ORF">CC80DRAFT_143057</name>
</gene>
<name>A0A6A5TL97_9PLEO</name>
<sequence length="154" mass="16692">MPVPGRLLFTSSRLYQRQARQRVQFEGLWLVAGRCLVIAACSLEVGMFDGVAAAASRDQKPRNARVMAPITPTADRPTQTCASLSAARFPFPICSSSLLFPNHTIDCLLPSFFSHSLRTQGVFFHVIANKSTTYTATPASPPHTPTTALVCVLA</sequence>
<accession>A0A6A5TL97</accession>
<protein>
    <submittedName>
        <fullName evidence="1">Uncharacterized protein</fullName>
    </submittedName>
</protein>
<dbReference type="EMBL" id="ML977003">
    <property type="protein sequence ID" value="KAF1953643.1"/>
    <property type="molecule type" value="Genomic_DNA"/>
</dbReference>